<evidence type="ECO:0000256" key="6">
    <source>
        <dbReference type="ARBA" id="ARBA00022723"/>
    </source>
</evidence>
<accession>A0A067Z4N2</accession>
<keyword evidence="11" id="KW-0472">Membrane</keyword>
<evidence type="ECO:0000256" key="4">
    <source>
        <dbReference type="ARBA" id="ARBA00022617"/>
    </source>
</evidence>
<sequence length="437" mass="47221">MKWPLVIACFLGIGLTAEATAQASDNAIIEKGRYLAAASDCAACHSVHGKPEYSGGVSFSLPMGKIYSTNITPDPDHGIGRYTEAQFGQALRQGIRRDGSTLYPAMPFPSYARLTDSDIHALFVYFREGVKAVPVSAPRNEISWPLSIRWPLTFWRWAFAPTPHKAIASTAEEFTDPLLARGAYLVEGPAHCGACHSPRAITMQEKALTAQDGSLYLAGGAPVDGWTPPSLRQENRTGLGRWSEEDIVSFLRTGRSNTGSVFGSMTSAVLHGTQKLTNSDLHAIAHYLKSLSPADETQTPWTYDPTITDQLHKADLSSRGARIYVDRCAACHRTDGKGYPAVFPPLAGNPVMMQSDPVSLVHIVQKGASLPAMTAAPSSITMPAFSHKLTDQQIADVVTFIRHAWGNNASPVSAEDVRQFSKTMPPPDMADDAVSLN</sequence>
<dbReference type="GO" id="GO:0020037">
    <property type="term" value="F:heme binding"/>
    <property type="evidence" value="ECO:0007669"/>
    <property type="project" value="InterPro"/>
</dbReference>
<keyword evidence="5" id="KW-0679">Respiratory chain</keyword>
<feature type="region of interest" description="Disordered" evidence="14">
    <location>
        <begin position="412"/>
        <end position="437"/>
    </location>
</feature>
<dbReference type="InterPro" id="IPR008168">
    <property type="entry name" value="Cyt_C_IC"/>
</dbReference>
<dbReference type="PANTHER" id="PTHR35008">
    <property type="entry name" value="BLL4482 PROTEIN-RELATED"/>
    <property type="match status" value="1"/>
</dbReference>
<proteinExistence type="predicted"/>
<dbReference type="GeneID" id="56905545"/>
<dbReference type="GO" id="GO:0016614">
    <property type="term" value="F:oxidoreductase activity, acting on CH-OH group of donors"/>
    <property type="evidence" value="ECO:0007669"/>
    <property type="project" value="InterPro"/>
</dbReference>
<evidence type="ECO:0000256" key="8">
    <source>
        <dbReference type="ARBA" id="ARBA00022737"/>
    </source>
</evidence>
<feature type="binding site" description="axial binding residue" evidence="13">
    <location>
        <position position="45"/>
    </location>
    <ligand>
        <name>heme c</name>
        <dbReference type="ChEBI" id="CHEBI:61717"/>
        <label>1</label>
    </ligand>
    <ligandPart>
        <name>Fe</name>
        <dbReference type="ChEBI" id="CHEBI:18248"/>
    </ligandPart>
</feature>
<feature type="binding site" description="covalent" evidence="12">
    <location>
        <position position="41"/>
    </location>
    <ligand>
        <name>heme c</name>
        <dbReference type="ChEBI" id="CHEBI:61717"/>
        <label>1</label>
    </ligand>
</feature>
<dbReference type="GO" id="GO:0005506">
    <property type="term" value="F:iron ion binding"/>
    <property type="evidence" value="ECO:0007669"/>
    <property type="project" value="InterPro"/>
</dbReference>
<feature type="domain" description="Cytochrome c" evidence="16">
    <location>
        <begin position="27"/>
        <end position="130"/>
    </location>
</feature>
<dbReference type="InterPro" id="IPR051459">
    <property type="entry name" value="Cytochrome_c-type_DH"/>
</dbReference>
<keyword evidence="7 15" id="KW-0732">Signal</keyword>
<comment type="cofactor">
    <cofactor evidence="12">
        <name>heme c</name>
        <dbReference type="ChEBI" id="CHEBI:61717"/>
    </cofactor>
    <text evidence="12">Binds 3 heme c groups covalently per subunit.</text>
</comment>
<feature type="binding site" description="covalent" evidence="12">
    <location>
        <position position="44"/>
    </location>
    <ligand>
        <name>heme c</name>
        <dbReference type="ChEBI" id="CHEBI:61717"/>
        <label>1</label>
    </ligand>
</feature>
<evidence type="ECO:0000256" key="10">
    <source>
        <dbReference type="ARBA" id="ARBA00023004"/>
    </source>
</evidence>
<dbReference type="Gene3D" id="1.10.760.10">
    <property type="entry name" value="Cytochrome c-like domain"/>
    <property type="match status" value="3"/>
</dbReference>
<dbReference type="InterPro" id="IPR036909">
    <property type="entry name" value="Cyt_c-like_dom_sf"/>
</dbReference>
<keyword evidence="2" id="KW-0813">Transport</keyword>
<feature type="binding site" description="covalent" evidence="12">
    <location>
        <position position="331"/>
    </location>
    <ligand>
        <name>heme c</name>
        <dbReference type="ChEBI" id="CHEBI:61717"/>
        <label>3</label>
    </ligand>
</feature>
<evidence type="ECO:0000256" key="7">
    <source>
        <dbReference type="ARBA" id="ARBA00022729"/>
    </source>
</evidence>
<evidence type="ECO:0000256" key="15">
    <source>
        <dbReference type="SAM" id="SignalP"/>
    </source>
</evidence>
<dbReference type="HOGENOM" id="CLU_028594_0_0_5"/>
<evidence type="ECO:0000256" key="11">
    <source>
        <dbReference type="ARBA" id="ARBA00023136"/>
    </source>
</evidence>
<dbReference type="InterPro" id="IPR014353">
    <property type="entry name" value="Membr-bd_ADH_cyt_c"/>
</dbReference>
<dbReference type="Proteomes" id="UP000031656">
    <property type="component" value="Chromosome"/>
</dbReference>
<evidence type="ECO:0000313" key="18">
    <source>
        <dbReference type="Proteomes" id="UP000031656"/>
    </source>
</evidence>
<evidence type="ECO:0000256" key="14">
    <source>
        <dbReference type="SAM" id="MobiDB-lite"/>
    </source>
</evidence>
<evidence type="ECO:0000256" key="12">
    <source>
        <dbReference type="PIRSR" id="PIRSR000018-50"/>
    </source>
</evidence>
<keyword evidence="3" id="KW-1003">Cell membrane</keyword>
<feature type="binding site" description="covalent" evidence="12">
    <location>
        <position position="328"/>
    </location>
    <ligand>
        <name>heme c</name>
        <dbReference type="ChEBI" id="CHEBI:61717"/>
        <label>3</label>
    </ligand>
</feature>
<dbReference type="GO" id="GO:0009055">
    <property type="term" value="F:electron transfer activity"/>
    <property type="evidence" value="ECO:0007669"/>
    <property type="project" value="InterPro"/>
</dbReference>
<dbReference type="GO" id="GO:0005886">
    <property type="term" value="C:plasma membrane"/>
    <property type="evidence" value="ECO:0007669"/>
    <property type="project" value="UniProtKB-SubCell"/>
</dbReference>
<protein>
    <submittedName>
        <fullName evidence="17">Alcohol dehydrogenase cytochrome c subunit AdhB</fullName>
    </submittedName>
</protein>
<keyword evidence="10 13" id="KW-0408">Iron</keyword>
<feature type="binding site" description="covalent" evidence="12">
    <location>
        <position position="192"/>
    </location>
    <ligand>
        <name>heme c</name>
        <dbReference type="ChEBI" id="CHEBI:61717"/>
        <label>2</label>
    </ligand>
</feature>
<evidence type="ECO:0000313" key="17">
    <source>
        <dbReference type="EMBL" id="AHK71214.1"/>
    </source>
</evidence>
<organism evidence="17 18">
    <name type="scientific">Gluconobacter oxydans DSM 3504</name>
    <dbReference type="NCBI Taxonomy" id="1288313"/>
    <lineage>
        <taxon>Bacteria</taxon>
        <taxon>Pseudomonadati</taxon>
        <taxon>Pseudomonadota</taxon>
        <taxon>Alphaproteobacteria</taxon>
        <taxon>Acetobacterales</taxon>
        <taxon>Acetobacteraceae</taxon>
        <taxon>Gluconobacter</taxon>
    </lineage>
</organism>
<evidence type="ECO:0000256" key="2">
    <source>
        <dbReference type="ARBA" id="ARBA00022448"/>
    </source>
</evidence>
<evidence type="ECO:0000256" key="1">
    <source>
        <dbReference type="ARBA" id="ARBA00004236"/>
    </source>
</evidence>
<evidence type="ECO:0000256" key="3">
    <source>
        <dbReference type="ARBA" id="ARBA00022475"/>
    </source>
</evidence>
<name>A0A067Z4N2_GLUOY</name>
<reference evidence="17 18" key="1">
    <citation type="journal article" date="2015" name="Appl. Microbiol. Biotechnol.">
        <title>The consequence of an additional NADH dehydrogenase paralog on the growth of Gluconobacter oxydans DSM3504.</title>
        <authorList>
            <person name="Kostner D."/>
            <person name="Luchterhand B."/>
            <person name="Junker A."/>
            <person name="Volland S."/>
            <person name="Daniel R."/>
            <person name="Buchs J."/>
            <person name="Liebl W."/>
            <person name="Ehrenreich A."/>
        </authorList>
    </citation>
    <scope>NUCLEOTIDE SEQUENCE [LARGE SCALE GENOMIC DNA]</scope>
    <source>
        <strain evidence="17">DSM 3504</strain>
    </source>
</reference>
<dbReference type="PANTHER" id="PTHR35008:SF8">
    <property type="entry name" value="ALCOHOL DEHYDROGENASE CYTOCHROME C SUBUNIT"/>
    <property type="match status" value="1"/>
</dbReference>
<evidence type="ECO:0000256" key="13">
    <source>
        <dbReference type="PIRSR" id="PIRSR000018-51"/>
    </source>
</evidence>
<keyword evidence="4 12" id="KW-0349">Heme</keyword>
<dbReference type="SUPFAM" id="SSF46626">
    <property type="entry name" value="Cytochrome c"/>
    <property type="match status" value="3"/>
</dbReference>
<dbReference type="RefSeq" id="WP_041111643.1">
    <property type="nucleotide sequence ID" value="NZ_CP004373.1"/>
</dbReference>
<feature type="signal peptide" evidence="15">
    <location>
        <begin position="1"/>
        <end position="23"/>
    </location>
</feature>
<feature type="binding site" description="axial binding residue" evidence="13">
    <location>
        <position position="196"/>
    </location>
    <ligand>
        <name>heme c</name>
        <dbReference type="ChEBI" id="CHEBI:61717"/>
        <label>2</label>
    </ligand>
    <ligandPart>
        <name>Fe</name>
        <dbReference type="ChEBI" id="CHEBI:18248"/>
    </ligandPart>
</feature>
<feature type="chain" id="PRO_5001648722" evidence="15">
    <location>
        <begin position="24"/>
        <end position="437"/>
    </location>
</feature>
<dbReference type="Pfam" id="PF00034">
    <property type="entry name" value="Cytochrom_C"/>
    <property type="match status" value="2"/>
</dbReference>
<evidence type="ECO:0000256" key="5">
    <source>
        <dbReference type="ARBA" id="ARBA00022660"/>
    </source>
</evidence>
<gene>
    <name evidence="17" type="primary">adhB4</name>
    <name evidence="17" type="ORF">GLS_c13170</name>
</gene>
<keyword evidence="9" id="KW-0249">Electron transport</keyword>
<dbReference type="PRINTS" id="PR00605">
    <property type="entry name" value="CYTCHROMECIC"/>
</dbReference>
<dbReference type="AlphaFoldDB" id="A0A067Z4N2"/>
<dbReference type="PROSITE" id="PS51007">
    <property type="entry name" value="CYTC"/>
    <property type="match status" value="3"/>
</dbReference>
<keyword evidence="6 13" id="KW-0479">Metal-binding</keyword>
<evidence type="ECO:0000259" key="16">
    <source>
        <dbReference type="PROSITE" id="PS51007"/>
    </source>
</evidence>
<feature type="binding site" description="covalent" evidence="12">
    <location>
        <position position="195"/>
    </location>
    <ligand>
        <name>heme c</name>
        <dbReference type="ChEBI" id="CHEBI:61717"/>
        <label>2</label>
    </ligand>
</feature>
<feature type="binding site" description="axial binding residue" evidence="13">
    <location>
        <position position="332"/>
    </location>
    <ligand>
        <name>heme c</name>
        <dbReference type="ChEBI" id="CHEBI:61717"/>
        <label>3</label>
    </ligand>
    <ligandPart>
        <name>Fe</name>
        <dbReference type="ChEBI" id="CHEBI:18248"/>
    </ligandPart>
</feature>
<evidence type="ECO:0000256" key="9">
    <source>
        <dbReference type="ARBA" id="ARBA00022982"/>
    </source>
</evidence>
<dbReference type="EMBL" id="CP004373">
    <property type="protein sequence ID" value="AHK71214.1"/>
    <property type="molecule type" value="Genomic_DNA"/>
</dbReference>
<dbReference type="KEGG" id="goy:GLS_c13170"/>
<feature type="domain" description="Cytochrome c" evidence="16">
    <location>
        <begin position="177"/>
        <end position="292"/>
    </location>
</feature>
<dbReference type="PIRSF" id="PIRSF000018">
    <property type="entry name" value="Mb_ADH_cyt_c"/>
    <property type="match status" value="1"/>
</dbReference>
<dbReference type="InterPro" id="IPR009056">
    <property type="entry name" value="Cyt_c-like_dom"/>
</dbReference>
<keyword evidence="8" id="KW-0677">Repeat</keyword>
<feature type="domain" description="Cytochrome c" evidence="16">
    <location>
        <begin position="315"/>
        <end position="405"/>
    </location>
</feature>
<comment type="subcellular location">
    <subcellularLocation>
        <location evidence="1">Cell membrane</location>
    </subcellularLocation>
</comment>